<name>A0AAD5WMG2_9PEZI</name>
<dbReference type="SUPFAM" id="SSF52266">
    <property type="entry name" value="SGNH hydrolase"/>
    <property type="match status" value="1"/>
</dbReference>
<dbReference type="GO" id="GO:0004622">
    <property type="term" value="F:phosphatidylcholine lysophospholipase activity"/>
    <property type="evidence" value="ECO:0007669"/>
    <property type="project" value="TreeGrafter"/>
</dbReference>
<feature type="region of interest" description="Disordered" evidence="1">
    <location>
        <begin position="213"/>
        <end position="250"/>
    </location>
</feature>
<evidence type="ECO:0000313" key="4">
    <source>
        <dbReference type="Proteomes" id="UP001201980"/>
    </source>
</evidence>
<dbReference type="Gene3D" id="3.40.50.1110">
    <property type="entry name" value="SGNH hydrolase"/>
    <property type="match status" value="1"/>
</dbReference>
<dbReference type="InterPro" id="IPR013830">
    <property type="entry name" value="SGNH_hydro"/>
</dbReference>
<dbReference type="AlphaFoldDB" id="A0AAD5WMG2"/>
<dbReference type="InterPro" id="IPR051532">
    <property type="entry name" value="Ester_Hydrolysis_Enzymes"/>
</dbReference>
<keyword evidence="4" id="KW-1185">Reference proteome</keyword>
<evidence type="ECO:0000256" key="1">
    <source>
        <dbReference type="SAM" id="MobiDB-lite"/>
    </source>
</evidence>
<dbReference type="CDD" id="cd00229">
    <property type="entry name" value="SGNH_hydrolase"/>
    <property type="match status" value="1"/>
</dbReference>
<organism evidence="3 4">
    <name type="scientific">Zalerion maritima</name>
    <dbReference type="NCBI Taxonomy" id="339359"/>
    <lineage>
        <taxon>Eukaryota</taxon>
        <taxon>Fungi</taxon>
        <taxon>Dikarya</taxon>
        <taxon>Ascomycota</taxon>
        <taxon>Pezizomycotina</taxon>
        <taxon>Sordariomycetes</taxon>
        <taxon>Lulworthiomycetidae</taxon>
        <taxon>Lulworthiales</taxon>
        <taxon>Lulworthiaceae</taxon>
        <taxon>Zalerion</taxon>
    </lineage>
</organism>
<gene>
    <name evidence="3" type="ORF">MKZ38_009065</name>
</gene>
<dbReference type="PANTHER" id="PTHR30383:SF19">
    <property type="entry name" value="FIBRONECTIN TYPE-III DOMAIN-CONTAINING PROTEIN"/>
    <property type="match status" value="1"/>
</dbReference>
<dbReference type="Proteomes" id="UP001201980">
    <property type="component" value="Unassembled WGS sequence"/>
</dbReference>
<evidence type="ECO:0000313" key="3">
    <source>
        <dbReference type="EMBL" id="KAJ2893092.1"/>
    </source>
</evidence>
<protein>
    <submittedName>
        <fullName evidence="3">GDSL-like Lipase/Acylhydrolase</fullName>
    </submittedName>
</protein>
<feature type="domain" description="SGNH hydrolase-type esterase" evidence="2">
    <location>
        <begin position="10"/>
        <end position="192"/>
    </location>
</feature>
<sequence>MPLRTVRILCFGDSLTCGYTQDGTMYHPYAHNMMKILRMAFPEVKLDISVEGEAGDYVCPPQGYFYQRLKAKWDEALKRDETYDWVLLLGGTNDLGDRNVTVEEIFTNLEKMHDFCFARGAKVMAMTIPECGAQISWLNERRNAVNDMIRNCPKDKYYVFDLHTEMPYHKLSQYRRKVIWDDGLHFTTMGYSLLGGKVADYFLPLLRNHINTMPRDPPSPISPSVLAVRRRSRAKSDAADDKNFEEEQGDPKVLSQGYIIVRKRDLD</sequence>
<accession>A0AAD5WMG2</accession>
<reference evidence="3" key="1">
    <citation type="submission" date="2022-07" db="EMBL/GenBank/DDBJ databases">
        <title>Draft genome sequence of Zalerion maritima ATCC 34329, a (micro)plastics degrading marine fungus.</title>
        <authorList>
            <person name="Paco A."/>
            <person name="Goncalves M.F.M."/>
            <person name="Rocha-Santos T.A.P."/>
            <person name="Alves A."/>
        </authorList>
    </citation>
    <scope>NUCLEOTIDE SEQUENCE</scope>
    <source>
        <strain evidence="3">ATCC 34329</strain>
    </source>
</reference>
<evidence type="ECO:0000259" key="2">
    <source>
        <dbReference type="Pfam" id="PF13472"/>
    </source>
</evidence>
<dbReference type="PANTHER" id="PTHR30383">
    <property type="entry name" value="THIOESTERASE 1/PROTEASE 1/LYSOPHOSPHOLIPASE L1"/>
    <property type="match status" value="1"/>
</dbReference>
<dbReference type="Pfam" id="PF13472">
    <property type="entry name" value="Lipase_GDSL_2"/>
    <property type="match status" value="1"/>
</dbReference>
<comment type="caution">
    <text evidence="3">The sequence shown here is derived from an EMBL/GenBank/DDBJ whole genome shotgun (WGS) entry which is preliminary data.</text>
</comment>
<proteinExistence type="predicted"/>
<dbReference type="EMBL" id="JAKWBI020000662">
    <property type="protein sequence ID" value="KAJ2893092.1"/>
    <property type="molecule type" value="Genomic_DNA"/>
</dbReference>
<dbReference type="InterPro" id="IPR036514">
    <property type="entry name" value="SGNH_hydro_sf"/>
</dbReference>